<dbReference type="Proteomes" id="UP000887229">
    <property type="component" value="Unassembled WGS sequence"/>
</dbReference>
<gene>
    <name evidence="2" type="ORF">F5Z01DRAFT_618803</name>
</gene>
<accession>A0A9P7ZR53</accession>
<protein>
    <recommendedName>
        <fullName evidence="1">ER-bound oxygenase mpaB/mpaB'/Rubber oxygenase catalytic domain-containing protein</fullName>
    </recommendedName>
</protein>
<evidence type="ECO:0000313" key="2">
    <source>
        <dbReference type="EMBL" id="KAG9256311.1"/>
    </source>
</evidence>
<feature type="domain" description="ER-bound oxygenase mpaB/mpaB'/Rubber oxygenase catalytic" evidence="1">
    <location>
        <begin position="36"/>
        <end position="239"/>
    </location>
</feature>
<comment type="caution">
    <text evidence="2">The sequence shown here is derived from an EMBL/GenBank/DDBJ whole genome shotgun (WGS) entry which is preliminary data.</text>
</comment>
<name>A0A9P7ZR53_9HYPO</name>
<reference evidence="2" key="1">
    <citation type="journal article" date="2021" name="IMA Fungus">
        <title>Genomic characterization of three marine fungi, including Emericellopsis atlantica sp. nov. with signatures of a generalist lifestyle and marine biomass degradation.</title>
        <authorList>
            <person name="Hagestad O.C."/>
            <person name="Hou L."/>
            <person name="Andersen J.H."/>
            <person name="Hansen E.H."/>
            <person name="Altermark B."/>
            <person name="Li C."/>
            <person name="Kuhnert E."/>
            <person name="Cox R.J."/>
            <person name="Crous P.W."/>
            <person name="Spatafora J.W."/>
            <person name="Lail K."/>
            <person name="Amirebrahimi M."/>
            <person name="Lipzen A."/>
            <person name="Pangilinan J."/>
            <person name="Andreopoulos W."/>
            <person name="Hayes R.D."/>
            <person name="Ng V."/>
            <person name="Grigoriev I.V."/>
            <person name="Jackson S.A."/>
            <person name="Sutton T.D.S."/>
            <person name="Dobson A.D.W."/>
            <person name="Rama T."/>
        </authorList>
    </citation>
    <scope>NUCLEOTIDE SEQUENCE</scope>
    <source>
        <strain evidence="2">TS7</strain>
    </source>
</reference>
<dbReference type="GeneID" id="70291959"/>
<dbReference type="PANTHER" id="PTHR36151">
    <property type="entry name" value="BLR2777 PROTEIN"/>
    <property type="match status" value="1"/>
</dbReference>
<keyword evidence="3" id="KW-1185">Reference proteome</keyword>
<proteinExistence type="predicted"/>
<dbReference type="EMBL" id="MU251248">
    <property type="protein sequence ID" value="KAG9256311.1"/>
    <property type="molecule type" value="Genomic_DNA"/>
</dbReference>
<evidence type="ECO:0000313" key="3">
    <source>
        <dbReference type="Proteomes" id="UP000887229"/>
    </source>
</evidence>
<sequence length="292" mass="33807">MACPIDSGAALRKRIEKPHIYEPVAEPNELKGVVIEGIYLMGGQFAILCQFAHPGLAEGSFKHSNFAYRIMNRLKTTARFLNAAVFGTRAEQEAIFGVIHAAHKNIKGEGYYADDPELHKWTAATLFVAIIVVHEAFFGKVSRERQEVLYRESSVYGTSLRMPPEMWPATLDDFWAYWHHNINTLEVTDWARKLGTDLLWPKAMPLWALPNIPVARLMTIHWLPERLREEYGFKTTALSTGLYYCVSYYVAFWYPMLPRAVREYPSRYYIQDMKKAVERIERTGTWYERGKT</sequence>
<dbReference type="GO" id="GO:0016491">
    <property type="term" value="F:oxidoreductase activity"/>
    <property type="evidence" value="ECO:0007669"/>
    <property type="project" value="InterPro"/>
</dbReference>
<dbReference type="RefSeq" id="XP_046120235.1">
    <property type="nucleotide sequence ID" value="XM_046261056.1"/>
</dbReference>
<organism evidence="2 3">
    <name type="scientific">Emericellopsis atlantica</name>
    <dbReference type="NCBI Taxonomy" id="2614577"/>
    <lineage>
        <taxon>Eukaryota</taxon>
        <taxon>Fungi</taxon>
        <taxon>Dikarya</taxon>
        <taxon>Ascomycota</taxon>
        <taxon>Pezizomycotina</taxon>
        <taxon>Sordariomycetes</taxon>
        <taxon>Hypocreomycetidae</taxon>
        <taxon>Hypocreales</taxon>
        <taxon>Bionectriaceae</taxon>
        <taxon>Emericellopsis</taxon>
    </lineage>
</organism>
<dbReference type="Pfam" id="PF09995">
    <property type="entry name" value="MPAB_Lcp_cat"/>
    <property type="match status" value="1"/>
</dbReference>
<dbReference type="OrthoDB" id="5131368at2759"/>
<evidence type="ECO:0000259" key="1">
    <source>
        <dbReference type="Pfam" id="PF09995"/>
    </source>
</evidence>
<dbReference type="InterPro" id="IPR018713">
    <property type="entry name" value="MPAB/Lcp_cat_dom"/>
</dbReference>
<dbReference type="AlphaFoldDB" id="A0A9P7ZR53"/>
<dbReference type="PANTHER" id="PTHR36151:SF3">
    <property type="entry name" value="ER-BOUND OXYGENASE MPAB_MPAB'_RUBBER OXYGENASE CATALYTIC DOMAIN-CONTAINING PROTEIN"/>
    <property type="match status" value="1"/>
</dbReference>